<dbReference type="CDD" id="cd00303">
    <property type="entry name" value="retropepsin_like"/>
    <property type="match status" value="1"/>
</dbReference>
<feature type="compositionally biased region" description="Basic and acidic residues" evidence="1">
    <location>
        <begin position="174"/>
        <end position="189"/>
    </location>
</feature>
<evidence type="ECO:0000256" key="1">
    <source>
        <dbReference type="SAM" id="MobiDB-lite"/>
    </source>
</evidence>
<dbReference type="RefSeq" id="XP_022735601.1">
    <property type="nucleotide sequence ID" value="XM_022879866.1"/>
</dbReference>
<feature type="region of interest" description="Disordered" evidence="1">
    <location>
        <begin position="1"/>
        <end position="31"/>
    </location>
</feature>
<feature type="region of interest" description="Disordered" evidence="1">
    <location>
        <begin position="174"/>
        <end position="194"/>
    </location>
</feature>
<name>A0A6P5Y6I5_DURZI</name>
<dbReference type="Pfam" id="PF08284">
    <property type="entry name" value="RVP_2"/>
    <property type="match status" value="1"/>
</dbReference>
<accession>A0A6P5Y6I5</accession>
<dbReference type="GeneID" id="111288936"/>
<dbReference type="Gene3D" id="2.40.70.10">
    <property type="entry name" value="Acid Proteases"/>
    <property type="match status" value="1"/>
</dbReference>
<proteinExistence type="predicted"/>
<dbReference type="PANTHER" id="PTHR15503">
    <property type="entry name" value="LDOC1 RELATED"/>
    <property type="match status" value="1"/>
</dbReference>
<dbReference type="OrthoDB" id="851428at2759"/>
<keyword evidence="2" id="KW-1185">Reference proteome</keyword>
<gene>
    <name evidence="3" type="primary">LOC111288936</name>
</gene>
<dbReference type="InterPro" id="IPR032567">
    <property type="entry name" value="RTL1-rel"/>
</dbReference>
<dbReference type="KEGG" id="dzi:111288936"/>
<dbReference type="PANTHER" id="PTHR15503:SF45">
    <property type="entry name" value="RNA-DIRECTED DNA POLYMERASE HOMOLOG"/>
    <property type="match status" value="1"/>
</dbReference>
<dbReference type="AlphaFoldDB" id="A0A6P5Y6I5"/>
<evidence type="ECO:0000313" key="2">
    <source>
        <dbReference type="Proteomes" id="UP000515121"/>
    </source>
</evidence>
<evidence type="ECO:0000313" key="3">
    <source>
        <dbReference type="RefSeq" id="XP_022735601.1"/>
    </source>
</evidence>
<feature type="compositionally biased region" description="Basic and acidic residues" evidence="1">
    <location>
        <begin position="20"/>
        <end position="31"/>
    </location>
</feature>
<reference evidence="3" key="1">
    <citation type="submission" date="2025-08" db="UniProtKB">
        <authorList>
            <consortium name="RefSeq"/>
        </authorList>
    </citation>
    <scope>IDENTIFICATION</scope>
    <source>
        <tissue evidence="3">Fruit stalk</tissue>
    </source>
</reference>
<protein>
    <submittedName>
        <fullName evidence="3">Uncharacterized protein LOC111288936</fullName>
    </submittedName>
</protein>
<organism evidence="2 3">
    <name type="scientific">Durio zibethinus</name>
    <name type="common">Durian</name>
    <dbReference type="NCBI Taxonomy" id="66656"/>
    <lineage>
        <taxon>Eukaryota</taxon>
        <taxon>Viridiplantae</taxon>
        <taxon>Streptophyta</taxon>
        <taxon>Embryophyta</taxon>
        <taxon>Tracheophyta</taxon>
        <taxon>Spermatophyta</taxon>
        <taxon>Magnoliopsida</taxon>
        <taxon>eudicotyledons</taxon>
        <taxon>Gunneridae</taxon>
        <taxon>Pentapetalae</taxon>
        <taxon>rosids</taxon>
        <taxon>malvids</taxon>
        <taxon>Malvales</taxon>
        <taxon>Malvaceae</taxon>
        <taxon>Helicteroideae</taxon>
        <taxon>Durio</taxon>
    </lineage>
</organism>
<sequence length="358" mass="41355">MSGRNKTLADLVGRRKRTDKRRDESETTNVRDEQIDIENALNAPVTRNDLVGVCQVNPSQFEGSPDPLVAEAWVKELEKLFKAMQSVKVEKGNEFLQLQQKHDMSVLEYPNKFNELESFYTRIIDSDKNKAIRFEHELKPSIRSRLSSHIIDSYKDVLQRALKIESDMKRYEQEMGDKKRSRFEGDQSNHQKNVRKNISKKWETKSGIKLEKCDFCERFHSGPCFRKARICFECEKYGHTVRNYLNKKNDAVKAKPMEQPQKGNARVFTLTRQDANANDNVVTGIVPINRVHANVLFDSGASHSFVYVKFFTSLSIEPEKLNELLYIATHVGKIMCVVTVYKNYVVHIGGYELLVDLV</sequence>
<dbReference type="Proteomes" id="UP000515121">
    <property type="component" value="Unplaced"/>
</dbReference>
<dbReference type="InterPro" id="IPR021109">
    <property type="entry name" value="Peptidase_aspartic_dom_sf"/>
</dbReference>